<dbReference type="InterPro" id="IPR037293">
    <property type="entry name" value="Gal_Oxidase_central_sf"/>
</dbReference>
<keyword evidence="2" id="KW-0880">Kelch repeat</keyword>
<accession>A0A815BZX4</accession>
<sequence>MSLNYLVVLSLFTWIVSNEAGLGMNVHAATLFNSRKTTVGEKSSNAMTMTEIYDPSTDQWTTTGNMATPRIFHTATLLNSGNVLVCGSGGYTGYTATCEIYDTSTGQWHSAASMSIPRGFHTATLLKSGQVLVTGGSSFDINSALASCEIYDPSTNKWSPTANMAGARSSHTATLLNSGKVLITSDAASSQIYDPSTGQWSTLKSMGPKARYNPTATMLKSGEVLVIGGIESAKYSATTEIYHPSTDQWDTVGSMATPRQFHTSILLSSGNVLVTGGVGDADFLASCELYDPSTAKWKNITSMTEERSSHTTTMLKSGKILATAGYGYTGYLDSSEIYDPSTGKWTSSAKLSTTRASHTATMLNSGKVLITGGEKQGSVRGERKAYYHAKSSTNYALKIQITCDFHHRIVHVFECYHGSVHDIAILRDSGLLEHVNDSVQIIADKGYIGEEDVVTQRKKPHGRELTDEDKEFNRDINSARATIENINQRLKTYAILGGVYRGASDNFHKATQIVQVVSALLRTALNVEATIIHDELCTVFDDEAPSYRTIARWAQWFREGREEIEDEERSRRPVAESTLGNIEEIRNIVSDDPHVTIAELQRAY</sequence>
<dbReference type="Pfam" id="PF13359">
    <property type="entry name" value="DDE_Tnp_4"/>
    <property type="match status" value="1"/>
</dbReference>
<evidence type="ECO:0000256" key="3">
    <source>
        <dbReference type="ARBA" id="ARBA00022723"/>
    </source>
</evidence>
<reference evidence="6" key="1">
    <citation type="submission" date="2021-02" db="EMBL/GenBank/DDBJ databases">
        <authorList>
            <person name="Nowell W R."/>
        </authorList>
    </citation>
    <scope>NUCLEOTIDE SEQUENCE</scope>
</reference>
<dbReference type="InterPro" id="IPR006652">
    <property type="entry name" value="Kelch_1"/>
</dbReference>
<dbReference type="GO" id="GO:0046872">
    <property type="term" value="F:metal ion binding"/>
    <property type="evidence" value="ECO:0007669"/>
    <property type="project" value="UniProtKB-KW"/>
</dbReference>
<evidence type="ECO:0000259" key="5">
    <source>
        <dbReference type="Pfam" id="PF13359"/>
    </source>
</evidence>
<dbReference type="SMART" id="SM00612">
    <property type="entry name" value="Kelch"/>
    <property type="match status" value="6"/>
</dbReference>
<dbReference type="SUPFAM" id="SSF117281">
    <property type="entry name" value="Kelch motif"/>
    <property type="match status" value="1"/>
</dbReference>
<feature type="non-terminal residue" evidence="6">
    <location>
        <position position="1"/>
    </location>
</feature>
<comment type="cofactor">
    <cofactor evidence="1">
        <name>a divalent metal cation</name>
        <dbReference type="ChEBI" id="CHEBI:60240"/>
    </cofactor>
</comment>
<keyword evidence="4" id="KW-0732">Signal</keyword>
<dbReference type="InterPro" id="IPR011044">
    <property type="entry name" value="Quino_amine_DH_bsu"/>
</dbReference>
<name>A0A815BZX4_9BILA</name>
<evidence type="ECO:0000256" key="2">
    <source>
        <dbReference type="ARBA" id="ARBA00022441"/>
    </source>
</evidence>
<dbReference type="InterPro" id="IPR027806">
    <property type="entry name" value="HARBI1_dom"/>
</dbReference>
<dbReference type="Pfam" id="PF24681">
    <property type="entry name" value="Kelch_KLHDC2_KLHL20_DRC7"/>
    <property type="match status" value="1"/>
</dbReference>
<feature type="chain" id="PRO_5032555899" description="DDE Tnp4 domain-containing protein" evidence="4">
    <location>
        <begin position="21"/>
        <end position="604"/>
    </location>
</feature>
<proteinExistence type="predicted"/>
<comment type="caution">
    <text evidence="6">The sequence shown here is derived from an EMBL/GenBank/DDBJ whole genome shotgun (WGS) entry which is preliminary data.</text>
</comment>
<dbReference type="AlphaFoldDB" id="A0A815BZX4"/>
<dbReference type="Gene3D" id="2.130.10.80">
    <property type="entry name" value="Galactose oxidase/kelch, beta-propeller"/>
    <property type="match status" value="5"/>
</dbReference>
<keyword evidence="3" id="KW-0479">Metal-binding</keyword>
<feature type="domain" description="DDE Tnp4" evidence="5">
    <location>
        <begin position="382"/>
        <end position="521"/>
    </location>
</feature>
<dbReference type="PANTHER" id="PTHR45632">
    <property type="entry name" value="LD33804P"/>
    <property type="match status" value="1"/>
</dbReference>
<evidence type="ECO:0000256" key="4">
    <source>
        <dbReference type="SAM" id="SignalP"/>
    </source>
</evidence>
<dbReference type="EMBL" id="CAJNOO010002537">
    <property type="protein sequence ID" value="CAF1276930.1"/>
    <property type="molecule type" value="Genomic_DNA"/>
</dbReference>
<organism evidence="6 7">
    <name type="scientific">Rotaria sordida</name>
    <dbReference type="NCBI Taxonomy" id="392033"/>
    <lineage>
        <taxon>Eukaryota</taxon>
        <taxon>Metazoa</taxon>
        <taxon>Spiralia</taxon>
        <taxon>Gnathifera</taxon>
        <taxon>Rotifera</taxon>
        <taxon>Eurotatoria</taxon>
        <taxon>Bdelloidea</taxon>
        <taxon>Philodinida</taxon>
        <taxon>Philodinidae</taxon>
        <taxon>Rotaria</taxon>
    </lineage>
</organism>
<evidence type="ECO:0000256" key="1">
    <source>
        <dbReference type="ARBA" id="ARBA00001968"/>
    </source>
</evidence>
<protein>
    <recommendedName>
        <fullName evidence="5">DDE Tnp4 domain-containing protein</fullName>
    </recommendedName>
</protein>
<dbReference type="Pfam" id="PF01344">
    <property type="entry name" value="Kelch_1"/>
    <property type="match status" value="2"/>
</dbReference>
<dbReference type="Proteomes" id="UP000663882">
    <property type="component" value="Unassembled WGS sequence"/>
</dbReference>
<dbReference type="SUPFAM" id="SSF50969">
    <property type="entry name" value="YVTN repeat-like/Quinoprotein amine dehydrogenase"/>
    <property type="match status" value="1"/>
</dbReference>
<dbReference type="OrthoDB" id="45365at2759"/>
<evidence type="ECO:0000313" key="6">
    <source>
        <dbReference type="EMBL" id="CAF1276930.1"/>
    </source>
</evidence>
<gene>
    <name evidence="6" type="ORF">RFH988_LOCUS28490</name>
</gene>
<evidence type="ECO:0000313" key="7">
    <source>
        <dbReference type="Proteomes" id="UP000663882"/>
    </source>
</evidence>
<dbReference type="InterPro" id="IPR015915">
    <property type="entry name" value="Kelch-typ_b-propeller"/>
</dbReference>
<feature type="signal peptide" evidence="4">
    <location>
        <begin position="1"/>
        <end position="20"/>
    </location>
</feature>
<dbReference type="PANTHER" id="PTHR45632:SF26">
    <property type="entry name" value="BTB DOMAIN-CONTAINING PROTEIN"/>
    <property type="match status" value="1"/>
</dbReference>